<proteinExistence type="predicted"/>
<keyword evidence="2" id="KW-1185">Reference proteome</keyword>
<dbReference type="KEGG" id="nai:NECAME_04429"/>
<dbReference type="Proteomes" id="UP000053676">
    <property type="component" value="Unassembled WGS sequence"/>
</dbReference>
<name>W2SVK0_NECAM</name>
<sequence>MDCVLCAYVKDIDEVLVTIRLVELVEEDTTLFFVLFLEVEDVLTQVTIGRLVGNCRIIERGIAPVETHIHLGVQHGVVQDHEIILEVVPITGAKAAIGVGRIQDRGHHQITYPSDYLLEDTNTTLRQEIVVEDHTVLYHLRLII</sequence>
<evidence type="ECO:0000313" key="1">
    <source>
        <dbReference type="EMBL" id="ETN72821.1"/>
    </source>
</evidence>
<protein>
    <submittedName>
        <fullName evidence="1">Uncharacterized protein</fullName>
    </submittedName>
</protein>
<organism evidence="1 2">
    <name type="scientific">Necator americanus</name>
    <name type="common">Human hookworm</name>
    <dbReference type="NCBI Taxonomy" id="51031"/>
    <lineage>
        <taxon>Eukaryota</taxon>
        <taxon>Metazoa</taxon>
        <taxon>Ecdysozoa</taxon>
        <taxon>Nematoda</taxon>
        <taxon>Chromadorea</taxon>
        <taxon>Rhabditida</taxon>
        <taxon>Rhabditina</taxon>
        <taxon>Rhabditomorpha</taxon>
        <taxon>Strongyloidea</taxon>
        <taxon>Ancylostomatidae</taxon>
        <taxon>Bunostominae</taxon>
        <taxon>Necator</taxon>
    </lineage>
</organism>
<dbReference type="AlphaFoldDB" id="W2SVK0"/>
<accession>W2SVK0</accession>
<dbReference type="EMBL" id="KI662931">
    <property type="protein sequence ID" value="ETN72821.1"/>
    <property type="molecule type" value="Genomic_DNA"/>
</dbReference>
<evidence type="ECO:0000313" key="2">
    <source>
        <dbReference type="Proteomes" id="UP000053676"/>
    </source>
</evidence>
<gene>
    <name evidence="1" type="ORF">NECAME_04429</name>
</gene>
<reference evidence="2" key="1">
    <citation type="journal article" date="2014" name="Nat. Genet.">
        <title>Genome of the human hookworm Necator americanus.</title>
        <authorList>
            <person name="Tang Y.T."/>
            <person name="Gao X."/>
            <person name="Rosa B.A."/>
            <person name="Abubucker S."/>
            <person name="Hallsworth-Pepin K."/>
            <person name="Martin J."/>
            <person name="Tyagi R."/>
            <person name="Heizer E."/>
            <person name="Zhang X."/>
            <person name="Bhonagiri-Palsikar V."/>
            <person name="Minx P."/>
            <person name="Warren W.C."/>
            <person name="Wang Q."/>
            <person name="Zhan B."/>
            <person name="Hotez P.J."/>
            <person name="Sternberg P.W."/>
            <person name="Dougall A."/>
            <person name="Gaze S.T."/>
            <person name="Mulvenna J."/>
            <person name="Sotillo J."/>
            <person name="Ranganathan S."/>
            <person name="Rabelo E.M."/>
            <person name="Wilson R.K."/>
            <person name="Felgner P.L."/>
            <person name="Bethony J."/>
            <person name="Hawdon J.M."/>
            <person name="Gasser R.B."/>
            <person name="Loukas A."/>
            <person name="Mitreva M."/>
        </authorList>
    </citation>
    <scope>NUCLEOTIDE SEQUENCE [LARGE SCALE GENOMIC DNA]</scope>
</reference>